<feature type="compositionally biased region" description="Basic and acidic residues" evidence="4">
    <location>
        <begin position="474"/>
        <end position="490"/>
    </location>
</feature>
<evidence type="ECO:0000259" key="5">
    <source>
        <dbReference type="Pfam" id="PF25390"/>
    </source>
</evidence>
<feature type="region of interest" description="Disordered" evidence="4">
    <location>
        <begin position="451"/>
        <end position="518"/>
    </location>
</feature>
<feature type="domain" description="RCC1-like" evidence="5">
    <location>
        <begin position="40"/>
        <end position="438"/>
    </location>
</feature>
<reference evidence="6 7" key="1">
    <citation type="submission" date="2017-06" db="EMBL/GenBank/DDBJ databases">
        <title>Ant-infecting Ophiocordyceps genomes reveal a high diversity of potential behavioral manipulation genes and a possible major role for enterotoxins.</title>
        <authorList>
            <person name="De Bekker C."/>
            <person name="Evans H.C."/>
            <person name="Brachmann A."/>
            <person name="Hughes D.P."/>
        </authorList>
    </citation>
    <scope>NUCLEOTIDE SEQUENCE [LARGE SCALE GENOMIC DNA]</scope>
    <source>
        <strain evidence="6 7">1348a</strain>
    </source>
</reference>
<feature type="compositionally biased region" description="Polar residues" evidence="4">
    <location>
        <begin position="459"/>
        <end position="471"/>
    </location>
</feature>
<dbReference type="InterPro" id="IPR058923">
    <property type="entry name" value="RCC1-like_dom"/>
</dbReference>
<dbReference type="InterPro" id="IPR000408">
    <property type="entry name" value="Reg_chr_condens"/>
</dbReference>
<dbReference type="Pfam" id="PF25390">
    <property type="entry name" value="WD40_RLD"/>
    <property type="match status" value="1"/>
</dbReference>
<protein>
    <recommendedName>
        <fullName evidence="5">RCC1-like domain-containing protein</fullName>
    </recommendedName>
</protein>
<keyword evidence="1" id="KW-0344">Guanine-nucleotide releasing factor</keyword>
<evidence type="ECO:0000313" key="7">
    <source>
        <dbReference type="Proteomes" id="UP000224854"/>
    </source>
</evidence>
<dbReference type="Gene3D" id="2.130.10.30">
    <property type="entry name" value="Regulator of chromosome condensation 1/beta-lactamase-inhibitor protein II"/>
    <property type="match status" value="1"/>
</dbReference>
<dbReference type="PANTHER" id="PTHR45982">
    <property type="entry name" value="REGULATOR OF CHROMOSOME CONDENSATION"/>
    <property type="match status" value="1"/>
</dbReference>
<evidence type="ECO:0000256" key="2">
    <source>
        <dbReference type="ARBA" id="ARBA00022737"/>
    </source>
</evidence>
<evidence type="ECO:0000256" key="1">
    <source>
        <dbReference type="ARBA" id="ARBA00022658"/>
    </source>
</evidence>
<feature type="repeat" description="RCC1" evidence="3">
    <location>
        <begin position="147"/>
        <end position="210"/>
    </location>
</feature>
<keyword evidence="2" id="KW-0677">Repeat</keyword>
<dbReference type="EMBL" id="NJEU01001390">
    <property type="protein sequence ID" value="PHH67574.1"/>
    <property type="molecule type" value="Genomic_DNA"/>
</dbReference>
<sequence>MSDYLWSISQDGANNAAPVPQNRPRRRDAVNVRPNVTKDVIAIGSGRHGQLGLGPAATNRVCKKPRLILPATDQVVQLAVGSRHCAALTASGKILTWGINDSDALGRDSPHQTNFYPLEATAFSKLGLNACQVAVTDNATFILLDNGFVYGWGTFFGSNGVYGFLRAASECHQPPIRSQLYQSTPVQISGLSNVKQLAAGANHVVALTHGGKVYVWGSGELGELGRRIMSRHPSNNLVPRLVRLPRQGVKGIYAGQHHNFAIDTSGRVWAWGLNSYGQTGLPCNGSFGVDNTVIEPRLVDALADYEIRHIAGGLHHSLACTDGGSVLNWGRCDDGQAGVDLTSVPASHFIFDQAGIERILVEPVLIPDKDAMFVAAGRDDSFFISEAEQRVRAWGSGEDYCTGFNTKNTIPRPKVVRKGDVDFTKFDYVGCGTTFTIIAGSPGVVIASSPSPSLEGYSTADSSASESQDTKQMVLDDDKTDASSRVKIESESLSPGIKSEPLSPGTKSEASPGIKLEP</sequence>
<gene>
    <name evidence="6" type="ORF">CDD82_1319</name>
</gene>
<feature type="repeat" description="RCC1" evidence="3">
    <location>
        <begin position="38"/>
        <end position="91"/>
    </location>
</feature>
<dbReference type="PANTHER" id="PTHR45982:SF1">
    <property type="entry name" value="REGULATOR OF CHROMOSOME CONDENSATION"/>
    <property type="match status" value="1"/>
</dbReference>
<feature type="repeat" description="RCC1" evidence="3">
    <location>
        <begin position="324"/>
        <end position="387"/>
    </location>
</feature>
<evidence type="ECO:0000313" key="6">
    <source>
        <dbReference type="EMBL" id="PHH67574.1"/>
    </source>
</evidence>
<dbReference type="InterPro" id="IPR009091">
    <property type="entry name" value="RCC1/BLIP-II"/>
</dbReference>
<feature type="repeat" description="RCC1" evidence="3">
    <location>
        <begin position="266"/>
        <end position="323"/>
    </location>
</feature>
<feature type="repeat" description="RCC1" evidence="3">
    <location>
        <begin position="211"/>
        <end position="265"/>
    </location>
</feature>
<name>A0A2C5YKM9_9HYPO</name>
<evidence type="ECO:0000256" key="4">
    <source>
        <dbReference type="SAM" id="MobiDB-lite"/>
    </source>
</evidence>
<dbReference type="GO" id="GO:0005737">
    <property type="term" value="C:cytoplasm"/>
    <property type="evidence" value="ECO:0007669"/>
    <property type="project" value="TreeGrafter"/>
</dbReference>
<dbReference type="PRINTS" id="PR00633">
    <property type="entry name" value="RCCNDNSATION"/>
</dbReference>
<keyword evidence="7" id="KW-1185">Reference proteome</keyword>
<proteinExistence type="predicted"/>
<organism evidence="6 7">
    <name type="scientific">Ophiocordyceps australis</name>
    <dbReference type="NCBI Taxonomy" id="1399860"/>
    <lineage>
        <taxon>Eukaryota</taxon>
        <taxon>Fungi</taxon>
        <taxon>Dikarya</taxon>
        <taxon>Ascomycota</taxon>
        <taxon>Pezizomycotina</taxon>
        <taxon>Sordariomycetes</taxon>
        <taxon>Hypocreomycetidae</taxon>
        <taxon>Hypocreales</taxon>
        <taxon>Ophiocordycipitaceae</taxon>
        <taxon>Ophiocordyceps</taxon>
    </lineage>
</organism>
<accession>A0A2C5YKM9</accession>
<comment type="caution">
    <text evidence="6">The sequence shown here is derived from an EMBL/GenBank/DDBJ whole genome shotgun (WGS) entry which is preliminary data.</text>
</comment>
<dbReference type="GO" id="GO:0005085">
    <property type="term" value="F:guanyl-nucleotide exchange factor activity"/>
    <property type="evidence" value="ECO:0007669"/>
    <property type="project" value="TreeGrafter"/>
</dbReference>
<dbReference type="InterPro" id="IPR051553">
    <property type="entry name" value="Ran_GTPase-activating"/>
</dbReference>
<dbReference type="AlphaFoldDB" id="A0A2C5YKM9"/>
<dbReference type="Proteomes" id="UP000224854">
    <property type="component" value="Unassembled WGS sequence"/>
</dbReference>
<dbReference type="PROSITE" id="PS50012">
    <property type="entry name" value="RCC1_3"/>
    <property type="match status" value="6"/>
</dbReference>
<feature type="repeat" description="RCC1" evidence="3">
    <location>
        <begin position="92"/>
        <end position="146"/>
    </location>
</feature>
<dbReference type="OrthoDB" id="61110at2759"/>
<evidence type="ECO:0000256" key="3">
    <source>
        <dbReference type="PROSITE-ProRule" id="PRU00235"/>
    </source>
</evidence>
<dbReference type="SUPFAM" id="SSF50985">
    <property type="entry name" value="RCC1/BLIP-II"/>
    <property type="match status" value="1"/>
</dbReference>